<dbReference type="STRING" id="1121455.SAMN02745728_02153"/>
<feature type="domain" description="Band 7" evidence="4">
    <location>
        <begin position="65"/>
        <end position="227"/>
    </location>
</feature>
<comment type="subcellular location">
    <subcellularLocation>
        <location evidence="1">Membrane</location>
        <topology evidence="1">Single-pass membrane protein</topology>
    </subcellularLocation>
</comment>
<keyword evidence="3" id="KW-0472">Membrane</keyword>
<proteinExistence type="predicted"/>
<dbReference type="PANTHER" id="PTHR42911">
    <property type="entry name" value="MODULATOR OF FTSH PROTEASE HFLC"/>
    <property type="match status" value="1"/>
</dbReference>
<evidence type="ECO:0000256" key="2">
    <source>
        <dbReference type="SAM" id="MobiDB-lite"/>
    </source>
</evidence>
<sequence>MTWDWDKLQEKKERQNKSSKEINNSFDEDSSEFNWLNNVGVGLQKHRYRFLFFIIFGILFSWGLSGFYKVKPDYVGLVLRFGQFNRQVSGGGFHYHLPYPIENVVLLNIKEKISTKETDALYPTKDGRIFGVRALAEYKISEPEKYLFRTTDHMQRLKSMTDAVLLNFIRSNTLEYLISLSKDKVEASVKQELERLLKKSDVGLVVSSVHISWFGLPKELEGVRRELHTALENSKTVLDKTRSEAFELVNSGKQKAATILNSADLKQRDARIRFEANMNRVNTLLPFYIKNKQLLLKNLFIEEMQGVLTPFDESKMFSPDIKQESMSIENGVSRNDITKTVNANKFVNATLKNLGENATRKEK</sequence>
<dbReference type="Proteomes" id="UP000186469">
    <property type="component" value="Unassembled WGS sequence"/>
</dbReference>
<keyword evidence="6" id="KW-1185">Reference proteome</keyword>
<dbReference type="GO" id="GO:0008233">
    <property type="term" value="F:peptidase activity"/>
    <property type="evidence" value="ECO:0007669"/>
    <property type="project" value="UniProtKB-KW"/>
</dbReference>
<dbReference type="RefSeq" id="WP_072697827.1">
    <property type="nucleotide sequence ID" value="NZ_FRDI01000014.1"/>
</dbReference>
<dbReference type="InterPro" id="IPR036013">
    <property type="entry name" value="Band_7/SPFH_dom_sf"/>
</dbReference>
<gene>
    <name evidence="5" type="ORF">SAMN02745728_02153</name>
</gene>
<keyword evidence="3" id="KW-0812">Transmembrane</keyword>
<feature type="region of interest" description="Disordered" evidence="2">
    <location>
        <begin position="1"/>
        <end position="23"/>
    </location>
</feature>
<reference evidence="5 6" key="1">
    <citation type="submission" date="2016-12" db="EMBL/GenBank/DDBJ databases">
        <authorList>
            <person name="Song W.-J."/>
            <person name="Kurnit D.M."/>
        </authorList>
    </citation>
    <scope>NUCLEOTIDE SEQUENCE [LARGE SCALE GENOMIC DNA]</scope>
    <source>
        <strain evidence="5 6">DSM 11393</strain>
    </source>
</reference>
<feature type="compositionally biased region" description="Basic and acidic residues" evidence="2">
    <location>
        <begin position="1"/>
        <end position="20"/>
    </location>
</feature>
<organism evidence="5 6">
    <name type="scientific">Desulfovibrio litoralis DSM 11393</name>
    <dbReference type="NCBI Taxonomy" id="1121455"/>
    <lineage>
        <taxon>Bacteria</taxon>
        <taxon>Pseudomonadati</taxon>
        <taxon>Thermodesulfobacteriota</taxon>
        <taxon>Desulfovibrionia</taxon>
        <taxon>Desulfovibrionales</taxon>
        <taxon>Desulfovibrionaceae</taxon>
        <taxon>Desulfovibrio</taxon>
    </lineage>
</organism>
<evidence type="ECO:0000259" key="4">
    <source>
        <dbReference type="SMART" id="SM00244"/>
    </source>
</evidence>
<evidence type="ECO:0000313" key="5">
    <source>
        <dbReference type="EMBL" id="SHN71156.1"/>
    </source>
</evidence>
<evidence type="ECO:0000256" key="3">
    <source>
        <dbReference type="SAM" id="Phobius"/>
    </source>
</evidence>
<dbReference type="Pfam" id="PF01145">
    <property type="entry name" value="Band_7"/>
    <property type="match status" value="1"/>
</dbReference>
<keyword evidence="5" id="KW-0645">Protease</keyword>
<accession>A0A1M7TKC2</accession>
<dbReference type="Gene3D" id="3.30.479.30">
    <property type="entry name" value="Band 7 domain"/>
    <property type="match status" value="1"/>
</dbReference>
<keyword evidence="3" id="KW-1133">Transmembrane helix</keyword>
<protein>
    <submittedName>
        <fullName evidence="5">Regulator of protease activity HflC, stomatin/prohibitin superfamily</fullName>
    </submittedName>
</protein>
<evidence type="ECO:0000256" key="1">
    <source>
        <dbReference type="ARBA" id="ARBA00004167"/>
    </source>
</evidence>
<dbReference type="AlphaFoldDB" id="A0A1M7TKC2"/>
<dbReference type="EMBL" id="FRDI01000014">
    <property type="protein sequence ID" value="SHN71156.1"/>
    <property type="molecule type" value="Genomic_DNA"/>
</dbReference>
<dbReference type="GO" id="GO:0016020">
    <property type="term" value="C:membrane"/>
    <property type="evidence" value="ECO:0007669"/>
    <property type="project" value="UniProtKB-SubCell"/>
</dbReference>
<dbReference type="SMART" id="SM00244">
    <property type="entry name" value="PHB"/>
    <property type="match status" value="1"/>
</dbReference>
<dbReference type="InterPro" id="IPR001107">
    <property type="entry name" value="Band_7"/>
</dbReference>
<evidence type="ECO:0000313" key="6">
    <source>
        <dbReference type="Proteomes" id="UP000186469"/>
    </source>
</evidence>
<keyword evidence="5" id="KW-0378">Hydrolase</keyword>
<name>A0A1M7TKC2_9BACT</name>
<dbReference type="SUPFAM" id="SSF117892">
    <property type="entry name" value="Band 7/SPFH domain"/>
    <property type="match status" value="1"/>
</dbReference>
<dbReference type="OrthoDB" id="9779595at2"/>
<dbReference type="GO" id="GO:0006508">
    <property type="term" value="P:proteolysis"/>
    <property type="evidence" value="ECO:0007669"/>
    <property type="project" value="UniProtKB-KW"/>
</dbReference>
<dbReference type="PANTHER" id="PTHR42911:SF1">
    <property type="entry name" value="MODULATOR OF FTSH PROTEASE HFLC"/>
    <property type="match status" value="1"/>
</dbReference>
<feature type="transmembrane region" description="Helical" evidence="3">
    <location>
        <begin position="50"/>
        <end position="68"/>
    </location>
</feature>